<dbReference type="Pfam" id="PF17921">
    <property type="entry name" value="Integrase_H2C2"/>
    <property type="match status" value="1"/>
</dbReference>
<dbReference type="InterPro" id="IPR023780">
    <property type="entry name" value="Chromo_domain"/>
</dbReference>
<keyword evidence="1" id="KW-0511">Multifunctional enzyme</keyword>
<feature type="region of interest" description="Disordered" evidence="3">
    <location>
        <begin position="464"/>
        <end position="493"/>
    </location>
</feature>
<evidence type="ECO:0000256" key="2">
    <source>
        <dbReference type="SAM" id="Coils"/>
    </source>
</evidence>
<feature type="coiled-coil region" evidence="2">
    <location>
        <begin position="70"/>
        <end position="111"/>
    </location>
</feature>
<dbReference type="CDD" id="cd00024">
    <property type="entry name" value="CD_CSD"/>
    <property type="match status" value="1"/>
</dbReference>
<dbReference type="PROSITE" id="PS50994">
    <property type="entry name" value="INTEGRASE"/>
    <property type="match status" value="1"/>
</dbReference>
<keyword evidence="2" id="KW-0175">Coiled coil</keyword>
<dbReference type="CDD" id="cd09274">
    <property type="entry name" value="RNase_HI_RT_Ty3"/>
    <property type="match status" value="1"/>
</dbReference>
<feature type="domain" description="Reverse transcriptase" evidence="5">
    <location>
        <begin position="658"/>
        <end position="841"/>
    </location>
</feature>
<comment type="caution">
    <text evidence="7">The sequence shown here is derived from an EMBL/GenBank/DDBJ whole genome shotgun (WGS) entry which is preliminary data.</text>
</comment>
<protein>
    <recommendedName>
        <fullName evidence="9">Reverse transcriptase</fullName>
    </recommendedName>
</protein>
<evidence type="ECO:0000259" key="5">
    <source>
        <dbReference type="PROSITE" id="PS50878"/>
    </source>
</evidence>
<dbReference type="Gene3D" id="1.10.340.70">
    <property type="match status" value="1"/>
</dbReference>
<dbReference type="Gene3D" id="3.10.10.10">
    <property type="entry name" value="HIV Type 1 Reverse Transcriptase, subunit A, domain 1"/>
    <property type="match status" value="1"/>
</dbReference>
<feature type="region of interest" description="Disordered" evidence="3">
    <location>
        <begin position="355"/>
        <end position="378"/>
    </location>
</feature>
<dbReference type="PROSITE" id="PS50013">
    <property type="entry name" value="CHROMO_2"/>
    <property type="match status" value="1"/>
</dbReference>
<dbReference type="PANTHER" id="PTHR37984:SF5">
    <property type="entry name" value="PROTEIN NYNRIN-LIKE"/>
    <property type="match status" value="1"/>
</dbReference>
<keyword evidence="8" id="KW-1185">Reference proteome</keyword>
<organism evidence="7 8">
    <name type="scientific">Rhizopus oryzae</name>
    <name type="common">Mucormycosis agent</name>
    <name type="synonym">Rhizopus arrhizus var. delemar</name>
    <dbReference type="NCBI Taxonomy" id="64495"/>
    <lineage>
        <taxon>Eukaryota</taxon>
        <taxon>Fungi</taxon>
        <taxon>Fungi incertae sedis</taxon>
        <taxon>Mucoromycota</taxon>
        <taxon>Mucoromycotina</taxon>
        <taxon>Mucoromycetes</taxon>
        <taxon>Mucorales</taxon>
        <taxon>Mucorineae</taxon>
        <taxon>Rhizopodaceae</taxon>
        <taxon>Rhizopus</taxon>
    </lineage>
</organism>
<feature type="domain" description="Chromo" evidence="4">
    <location>
        <begin position="1471"/>
        <end position="1529"/>
    </location>
</feature>
<dbReference type="Pfam" id="PF00078">
    <property type="entry name" value="RVT_1"/>
    <property type="match status" value="1"/>
</dbReference>
<dbReference type="InterPro" id="IPR043502">
    <property type="entry name" value="DNA/RNA_pol_sf"/>
</dbReference>
<dbReference type="CDD" id="cd01647">
    <property type="entry name" value="RT_LTR"/>
    <property type="match status" value="1"/>
</dbReference>
<dbReference type="Pfam" id="PF00665">
    <property type="entry name" value="rve"/>
    <property type="match status" value="1"/>
</dbReference>
<evidence type="ECO:0008006" key="9">
    <source>
        <dbReference type="Google" id="ProtNLM"/>
    </source>
</evidence>
<dbReference type="SUPFAM" id="SSF54160">
    <property type="entry name" value="Chromo domain-like"/>
    <property type="match status" value="1"/>
</dbReference>
<dbReference type="InterPro" id="IPR000477">
    <property type="entry name" value="RT_dom"/>
</dbReference>
<feature type="region of interest" description="Disordered" evidence="3">
    <location>
        <begin position="1059"/>
        <end position="1080"/>
    </location>
</feature>
<dbReference type="SMART" id="SM00298">
    <property type="entry name" value="CHROMO"/>
    <property type="match status" value="1"/>
</dbReference>
<sequence length="1551" mass="177694">MSDKHNPLKSKSTDTAGTVGKSIETVNGDITMEEVDSSCQSVQPLVNSVASLPGTSSGTESKMETSKSIVENLQVMMTEWESKLLSLAKEYNQATEQDDTLRKKVMEAEMKKAQESIAYFKKSISSLKEICQDTEATTTKKDIARVGLTLTRKDLPKYQLASSIRLPFPNDEAFDSEEHFLRTFEKVVYSAGMDIELVWDKYLPLCIHYDHDPWVETELKKCHDWKSARKCFLNKFTTQHRTRESATMVFTMVMRDTETVTQYSTRFLRAVNDAGLNASDPMLAQRFIASLTQSVQVCTRIALYGKNESHGDLTIEDVAKVARDILGDNYRSYAAEAALVNAGLNLASGSGLGSGYSRKKQRMNNGTSIPANSSRDPRIRDKTFCKKHGWNKTHSTQACFSTKEKEKETNYGLNNRFFGQKNKPHSASDEKRDCLYCKKPWNPGHKCKEYFEQKKNMSILSVKTNSNDQQPTNERANNQKNESSPSAKDDENDLENGIKDIMMDDIDYDFQLKELHEFELVNFNHDLEFDVLLGAEILPKMGIGLTGVAVNWNDGEDVYSKNKQKDELFNSLNIDHDELYEPDNSPAGSFEERKAFMNIIQPSIDKNQKIPITSFCTIPESVVRLPTEKGATSYQRQYPIAHSLRPVLDKQIEEWLESGTIKRTTINTSFNSPLLLVPKTNKAGEIVSHRVCADVRGLNRLLPDVNYPVPIVRDIFDNLAGKKVFTTLDLKSAYNRFLVHPDDQHKLTFTHNNKQYSFQGCCFGVKTVTAIFCKVMDILFEDMRDIVQTFVDDCIISSSSINEHARDVKRVIDRLTSVNLILNPEKCSWFQHSVHMLGFVVNATGIKVDKNKLTNVESWPIPRTCKDIQRFMGLINYFRDFIPMISEVAAPIDSLRNDPHVDKNWTSLHTERFKALKNILQSKHILHYPDLNKKMYVATDASQYGAAAVLFQKDEKGRIKHIAFVSQSLSPSQRNWSTTKRELYAIILALKKFRVFLLGKHFEVQCDHKSLVYIHSQKELSPMLVGWLETILEFSFRVVHIKGILNILPDELSRLYPPRDESKLEGGKTPYRSNKKAMNKRKAYSKDKNVNVLAVKLVNNKHATLDYICPPEEERDKILNETHEFGHFGSESIVQRIHADGMHWTSIYKDAVETVKSCSECQKHNISKRGYHPLTNIVAHAPFDHVTLDLAGPLPVTENGNIYLFVLTDICTRYTILRALSNKQSDTVAKTLVQIFGDYGLPKIISSDNGGEFKNSLQHDIMKTLGIDRRYTTAYHPQANGSAESAVKIALNTIRKMCKSNAQDWDHYLPIVQLAMNYKIRNRTNSSPFSLMYARTINKIKDYNSEEEIKQMPSHYMSEEELMKKINEMEKIVFPAIKERTQRIIEEYSKRYNKKKMLIEIENGTHVMVKLPHRPNKLAPLYEGPYTVVRRTKGGSYVLKDEQNELLHRDYTPSELKIVSIDESIIEDEYYTVEEIRDHRGPSGSREYLVKWAGYGDRANTWEPASNFSDPTFINQYWDKRKQLEERSNKRKIAFSGEKSIKRKTRKTNYY</sequence>
<dbReference type="Pfam" id="PF17919">
    <property type="entry name" value="RT_RNaseH_2"/>
    <property type="match status" value="1"/>
</dbReference>
<evidence type="ECO:0000256" key="3">
    <source>
        <dbReference type="SAM" id="MobiDB-lite"/>
    </source>
</evidence>
<dbReference type="GO" id="GO:0003676">
    <property type="term" value="F:nucleic acid binding"/>
    <property type="evidence" value="ECO:0007669"/>
    <property type="project" value="InterPro"/>
</dbReference>
<dbReference type="InterPro" id="IPR043128">
    <property type="entry name" value="Rev_trsase/Diguanyl_cyclase"/>
</dbReference>
<feature type="compositionally biased region" description="Polar residues" evidence="3">
    <location>
        <begin position="363"/>
        <end position="374"/>
    </location>
</feature>
<feature type="region of interest" description="Disordered" evidence="3">
    <location>
        <begin position="1"/>
        <end position="20"/>
    </location>
</feature>
<evidence type="ECO:0000259" key="6">
    <source>
        <dbReference type="PROSITE" id="PS50994"/>
    </source>
</evidence>
<feature type="compositionally biased region" description="Polar residues" evidence="3">
    <location>
        <begin position="464"/>
        <end position="486"/>
    </location>
</feature>
<evidence type="ECO:0000259" key="4">
    <source>
        <dbReference type="PROSITE" id="PS50013"/>
    </source>
</evidence>
<dbReference type="SUPFAM" id="SSF56672">
    <property type="entry name" value="DNA/RNA polymerases"/>
    <property type="match status" value="1"/>
</dbReference>
<dbReference type="GO" id="GO:0015074">
    <property type="term" value="P:DNA integration"/>
    <property type="evidence" value="ECO:0007669"/>
    <property type="project" value="InterPro"/>
</dbReference>
<dbReference type="Proteomes" id="UP000716291">
    <property type="component" value="Unassembled WGS sequence"/>
</dbReference>
<dbReference type="PROSITE" id="PS50878">
    <property type="entry name" value="RT_POL"/>
    <property type="match status" value="1"/>
</dbReference>
<evidence type="ECO:0000256" key="1">
    <source>
        <dbReference type="ARBA" id="ARBA00023268"/>
    </source>
</evidence>
<dbReference type="PANTHER" id="PTHR37984">
    <property type="entry name" value="PROTEIN CBG26694"/>
    <property type="match status" value="1"/>
</dbReference>
<dbReference type="InterPro" id="IPR016197">
    <property type="entry name" value="Chromo-like_dom_sf"/>
</dbReference>
<dbReference type="InterPro" id="IPR041577">
    <property type="entry name" value="RT_RNaseH_2"/>
</dbReference>
<proteinExistence type="predicted"/>
<dbReference type="EMBL" id="JAANQT010002250">
    <property type="protein sequence ID" value="KAG1302816.1"/>
    <property type="molecule type" value="Genomic_DNA"/>
</dbReference>
<feature type="domain" description="Integrase catalytic" evidence="6">
    <location>
        <begin position="1178"/>
        <end position="1336"/>
    </location>
</feature>
<accession>A0A9P6X0R0</accession>
<dbReference type="FunFam" id="3.30.70.270:FF:000020">
    <property type="entry name" value="Transposon Tf2-6 polyprotein-like Protein"/>
    <property type="match status" value="1"/>
</dbReference>
<dbReference type="Pfam" id="PF00385">
    <property type="entry name" value="Chromo"/>
    <property type="match status" value="1"/>
</dbReference>
<dbReference type="InterPro" id="IPR001584">
    <property type="entry name" value="Integrase_cat-core"/>
</dbReference>
<dbReference type="GO" id="GO:0003824">
    <property type="term" value="F:catalytic activity"/>
    <property type="evidence" value="ECO:0007669"/>
    <property type="project" value="UniProtKB-KW"/>
</dbReference>
<dbReference type="Gene3D" id="3.30.70.270">
    <property type="match status" value="2"/>
</dbReference>
<name>A0A9P6X0R0_RHIOR</name>
<dbReference type="Gene3D" id="2.40.50.40">
    <property type="match status" value="1"/>
</dbReference>
<dbReference type="InterPro" id="IPR036397">
    <property type="entry name" value="RNaseH_sf"/>
</dbReference>
<dbReference type="InterPro" id="IPR041588">
    <property type="entry name" value="Integrase_H2C2"/>
</dbReference>
<dbReference type="GO" id="GO:0005634">
    <property type="term" value="C:nucleus"/>
    <property type="evidence" value="ECO:0007669"/>
    <property type="project" value="UniProtKB-ARBA"/>
</dbReference>
<dbReference type="InterPro" id="IPR012337">
    <property type="entry name" value="RNaseH-like_sf"/>
</dbReference>
<dbReference type="Gene3D" id="3.30.420.10">
    <property type="entry name" value="Ribonuclease H-like superfamily/Ribonuclease H"/>
    <property type="match status" value="1"/>
</dbReference>
<evidence type="ECO:0000313" key="8">
    <source>
        <dbReference type="Proteomes" id="UP000716291"/>
    </source>
</evidence>
<dbReference type="InterPro" id="IPR050951">
    <property type="entry name" value="Retrovirus_Pol_polyprotein"/>
</dbReference>
<evidence type="ECO:0000313" key="7">
    <source>
        <dbReference type="EMBL" id="KAG1302816.1"/>
    </source>
</evidence>
<dbReference type="InterPro" id="IPR000953">
    <property type="entry name" value="Chromo/chromo_shadow_dom"/>
</dbReference>
<reference evidence="7" key="1">
    <citation type="journal article" date="2020" name="Microb. Genom.">
        <title>Genetic diversity of clinical and environmental Mucorales isolates obtained from an investigation of mucormycosis cases among solid organ transplant recipients.</title>
        <authorList>
            <person name="Nguyen M.H."/>
            <person name="Kaul D."/>
            <person name="Muto C."/>
            <person name="Cheng S.J."/>
            <person name="Richter R.A."/>
            <person name="Bruno V.M."/>
            <person name="Liu G."/>
            <person name="Beyhan S."/>
            <person name="Sundermann A.J."/>
            <person name="Mounaud S."/>
            <person name="Pasculle A.W."/>
            <person name="Nierman W.C."/>
            <person name="Driscoll E."/>
            <person name="Cumbie R."/>
            <person name="Clancy C.J."/>
            <person name="Dupont C.L."/>
        </authorList>
    </citation>
    <scope>NUCLEOTIDE SEQUENCE</scope>
    <source>
        <strain evidence="7">GL11</strain>
    </source>
</reference>
<dbReference type="SUPFAM" id="SSF53098">
    <property type="entry name" value="Ribonuclease H-like"/>
    <property type="match status" value="1"/>
</dbReference>
<gene>
    <name evidence="7" type="ORF">G6F64_010611</name>
</gene>